<organism evidence="2 3">
    <name type="scientific">Buddleja alternifolia</name>
    <dbReference type="NCBI Taxonomy" id="168488"/>
    <lineage>
        <taxon>Eukaryota</taxon>
        <taxon>Viridiplantae</taxon>
        <taxon>Streptophyta</taxon>
        <taxon>Embryophyta</taxon>
        <taxon>Tracheophyta</taxon>
        <taxon>Spermatophyta</taxon>
        <taxon>Magnoliopsida</taxon>
        <taxon>eudicotyledons</taxon>
        <taxon>Gunneridae</taxon>
        <taxon>Pentapetalae</taxon>
        <taxon>asterids</taxon>
        <taxon>lamiids</taxon>
        <taxon>Lamiales</taxon>
        <taxon>Scrophulariaceae</taxon>
        <taxon>Buddlejeae</taxon>
        <taxon>Buddleja</taxon>
    </lineage>
</organism>
<name>A0AAV6YBI9_9LAMI</name>
<evidence type="ECO:0000256" key="1">
    <source>
        <dbReference type="SAM" id="MobiDB-lite"/>
    </source>
</evidence>
<evidence type="ECO:0000313" key="3">
    <source>
        <dbReference type="Proteomes" id="UP000826271"/>
    </source>
</evidence>
<dbReference type="PANTHER" id="PTHR33625">
    <property type="entry name" value="OS08G0179900 PROTEIN"/>
    <property type="match status" value="1"/>
</dbReference>
<dbReference type="Proteomes" id="UP000826271">
    <property type="component" value="Unassembled WGS sequence"/>
</dbReference>
<accession>A0AAV6YBI9</accession>
<comment type="caution">
    <text evidence="2">The sequence shown here is derived from an EMBL/GenBank/DDBJ whole genome shotgun (WGS) entry which is preliminary data.</text>
</comment>
<evidence type="ECO:0000313" key="2">
    <source>
        <dbReference type="EMBL" id="KAG8390241.1"/>
    </source>
</evidence>
<sequence>MRRSFGGGGRGMGGGSGGGGGMLRNVHRAVRAGVGGAPPEPFSSSGNTITTIARKPKNLNEKKPTSPNTALTLSSSSSSSSGVNNNNSNNNNYGSSAFSSLINLPISAASGASAPTCSDDLDWECVDGGEDERGKCVFYDDFVFGTVPSRDEVQHAVSALQQALKPPSYTHFPKRKRDEDTGKDDVMDEVIIDTMGYETTFSSSAESEMDWIEPSLHLCNSRMLRTHGSDRVYDAFHLLQTEPSVQRMVVSLSSDKAVWDAVLNNEVVKELRGSITHANNKLGESSDEGSDDSNPINDILSWIVVNVKAKILQLFDNITKLVNGVLQLQNDDKRGDTINPLEEKLKTSLLLSVVVLLIVIVTRAQSA</sequence>
<feature type="compositionally biased region" description="Low complexity" evidence="1">
    <location>
        <begin position="74"/>
        <end position="88"/>
    </location>
</feature>
<feature type="region of interest" description="Disordered" evidence="1">
    <location>
        <begin position="1"/>
        <end position="88"/>
    </location>
</feature>
<feature type="compositionally biased region" description="Polar residues" evidence="1">
    <location>
        <begin position="42"/>
        <end position="51"/>
    </location>
</feature>
<keyword evidence="3" id="KW-1185">Reference proteome</keyword>
<gene>
    <name evidence="2" type="ORF">BUALT_Bualt01G0063300</name>
</gene>
<proteinExistence type="predicted"/>
<dbReference type="PANTHER" id="PTHR33625:SF3">
    <property type="entry name" value="OS04G0550700 PROTEIN"/>
    <property type="match status" value="1"/>
</dbReference>
<feature type="compositionally biased region" description="Gly residues" evidence="1">
    <location>
        <begin position="1"/>
        <end position="22"/>
    </location>
</feature>
<dbReference type="EMBL" id="WHWC01000001">
    <property type="protein sequence ID" value="KAG8390241.1"/>
    <property type="molecule type" value="Genomic_DNA"/>
</dbReference>
<protein>
    <submittedName>
        <fullName evidence="2">Uncharacterized protein</fullName>
    </submittedName>
</protein>
<dbReference type="AlphaFoldDB" id="A0AAV6YBI9"/>
<reference evidence="2" key="1">
    <citation type="submission" date="2019-10" db="EMBL/GenBank/DDBJ databases">
        <authorList>
            <person name="Zhang R."/>
            <person name="Pan Y."/>
            <person name="Wang J."/>
            <person name="Ma R."/>
            <person name="Yu S."/>
        </authorList>
    </citation>
    <scope>NUCLEOTIDE SEQUENCE</scope>
    <source>
        <strain evidence="2">LA-IB0</strain>
        <tissue evidence="2">Leaf</tissue>
    </source>
</reference>